<keyword evidence="2 5" id="KW-0547">Nucleotide-binding</keyword>
<keyword evidence="9" id="KW-0378">Hydrolase</keyword>
<evidence type="ECO:0000313" key="9">
    <source>
        <dbReference type="EMBL" id="MDH5824062.1"/>
    </source>
</evidence>
<comment type="function">
    <text evidence="5">GTPase that associates with the 50S ribosomal subunit and may have a role during protein synthesis or ribosome biogenesis.</text>
</comment>
<dbReference type="Pfam" id="PF01926">
    <property type="entry name" value="MMR_HSR1"/>
    <property type="match status" value="1"/>
</dbReference>
<dbReference type="InterPro" id="IPR025121">
    <property type="entry name" value="GTPase_HflX_N"/>
</dbReference>
<keyword evidence="1" id="KW-0479">Metal-binding</keyword>
<keyword evidence="3" id="KW-0460">Magnesium</keyword>
<dbReference type="Proteomes" id="UP001156940">
    <property type="component" value="Unassembled WGS sequence"/>
</dbReference>
<comment type="caution">
    <text evidence="9">The sequence shown here is derived from an EMBL/GenBank/DDBJ whole genome shotgun (WGS) entry which is preliminary data.</text>
</comment>
<dbReference type="NCBIfam" id="NF008280">
    <property type="entry name" value="PRK11058.1"/>
    <property type="match status" value="1"/>
</dbReference>
<evidence type="ECO:0000256" key="3">
    <source>
        <dbReference type="ARBA" id="ARBA00022842"/>
    </source>
</evidence>
<reference evidence="9 10" key="1">
    <citation type="submission" date="2023-04" db="EMBL/GenBank/DDBJ databases">
        <title>Luteimonas endophyticus RD2P54.</title>
        <authorList>
            <person name="Sun J.-Q."/>
        </authorList>
    </citation>
    <scope>NUCLEOTIDE SEQUENCE [LARGE SCALE GENOMIC DNA]</scope>
    <source>
        <strain evidence="9 10">RD2P54</strain>
    </source>
</reference>
<keyword evidence="6" id="KW-0175">Coiled coil</keyword>
<dbReference type="HAMAP" id="MF_00900">
    <property type="entry name" value="GTPase_HflX"/>
    <property type="match status" value="1"/>
</dbReference>
<dbReference type="NCBIfam" id="TIGR03156">
    <property type="entry name" value="GTP_HflX"/>
    <property type="match status" value="1"/>
</dbReference>
<dbReference type="SUPFAM" id="SSF52540">
    <property type="entry name" value="P-loop containing nucleoside triphosphate hydrolases"/>
    <property type="match status" value="1"/>
</dbReference>
<dbReference type="InterPro" id="IPR027417">
    <property type="entry name" value="P-loop_NTPase"/>
</dbReference>
<evidence type="ECO:0000256" key="1">
    <source>
        <dbReference type="ARBA" id="ARBA00022723"/>
    </source>
</evidence>
<evidence type="ECO:0000256" key="4">
    <source>
        <dbReference type="ARBA" id="ARBA00023134"/>
    </source>
</evidence>
<accession>A0ABT6JBS0</accession>
<comment type="subcellular location">
    <subcellularLocation>
        <location evidence="5">Cytoplasm</location>
    </subcellularLocation>
    <text evidence="5">May associate with membranes.</text>
</comment>
<dbReference type="Pfam" id="PF13167">
    <property type="entry name" value="GTP-bdg_N"/>
    <property type="match status" value="1"/>
</dbReference>
<organism evidence="9 10">
    <name type="scientific">Luteimonas endophytica</name>
    <dbReference type="NCBI Taxonomy" id="3042023"/>
    <lineage>
        <taxon>Bacteria</taxon>
        <taxon>Pseudomonadati</taxon>
        <taxon>Pseudomonadota</taxon>
        <taxon>Gammaproteobacteria</taxon>
        <taxon>Lysobacterales</taxon>
        <taxon>Lysobacteraceae</taxon>
        <taxon>Luteimonas</taxon>
    </lineage>
</organism>
<evidence type="ECO:0000256" key="7">
    <source>
        <dbReference type="SAM" id="MobiDB-lite"/>
    </source>
</evidence>
<keyword evidence="5" id="KW-0963">Cytoplasm</keyword>
<proteinExistence type="inferred from homology"/>
<dbReference type="CDD" id="cd01878">
    <property type="entry name" value="HflX"/>
    <property type="match status" value="1"/>
</dbReference>
<evidence type="ECO:0000259" key="8">
    <source>
        <dbReference type="PROSITE" id="PS51705"/>
    </source>
</evidence>
<dbReference type="Pfam" id="PF16360">
    <property type="entry name" value="GTP-bdg_M"/>
    <property type="match status" value="1"/>
</dbReference>
<feature type="coiled-coil region" evidence="6">
    <location>
        <begin position="158"/>
        <end position="192"/>
    </location>
</feature>
<evidence type="ECO:0000256" key="2">
    <source>
        <dbReference type="ARBA" id="ARBA00022741"/>
    </source>
</evidence>
<feature type="region of interest" description="Disordered" evidence="7">
    <location>
        <begin position="346"/>
        <end position="390"/>
    </location>
</feature>
<dbReference type="InterPro" id="IPR042108">
    <property type="entry name" value="GTPase_HflX_N_sf"/>
</dbReference>
<name>A0ABT6JBS0_9GAMM</name>
<feature type="region of interest" description="Disordered" evidence="7">
    <location>
        <begin position="1"/>
        <end position="23"/>
    </location>
</feature>
<evidence type="ECO:0000256" key="6">
    <source>
        <dbReference type="SAM" id="Coils"/>
    </source>
</evidence>
<dbReference type="PANTHER" id="PTHR10229:SF0">
    <property type="entry name" value="GTP-BINDING PROTEIN 6-RELATED"/>
    <property type="match status" value="1"/>
</dbReference>
<dbReference type="PIRSF" id="PIRSF006809">
    <property type="entry name" value="GTP-binding_hflX_prd"/>
    <property type="match status" value="1"/>
</dbReference>
<protein>
    <recommendedName>
        <fullName evidence="5">GTPase HflX</fullName>
    </recommendedName>
    <alternativeName>
        <fullName evidence="5">GTP-binding protein HflX</fullName>
    </alternativeName>
</protein>
<evidence type="ECO:0000256" key="5">
    <source>
        <dbReference type="HAMAP-Rule" id="MF_00900"/>
    </source>
</evidence>
<dbReference type="Gene3D" id="3.40.50.11060">
    <property type="entry name" value="GTPase HflX, N-terminal domain"/>
    <property type="match status" value="1"/>
</dbReference>
<keyword evidence="4 5" id="KW-0342">GTP-binding</keyword>
<dbReference type="PANTHER" id="PTHR10229">
    <property type="entry name" value="GTP-BINDING PROTEIN HFLX"/>
    <property type="match status" value="1"/>
</dbReference>
<comment type="subunit">
    <text evidence="5">Monomer. Associates with the 50S ribosomal subunit.</text>
</comment>
<comment type="similarity">
    <text evidence="5">Belongs to the TRAFAC class OBG-HflX-like GTPase superfamily. HflX GTPase family.</text>
</comment>
<dbReference type="Gene3D" id="6.10.250.2860">
    <property type="match status" value="1"/>
</dbReference>
<dbReference type="InterPro" id="IPR016496">
    <property type="entry name" value="GTPase_HflX"/>
</dbReference>
<dbReference type="InterPro" id="IPR032305">
    <property type="entry name" value="GTP-bd_M"/>
</dbReference>
<feature type="compositionally biased region" description="Basic and acidic residues" evidence="7">
    <location>
        <begin position="1"/>
        <end position="10"/>
    </location>
</feature>
<dbReference type="InterPro" id="IPR030394">
    <property type="entry name" value="G_HFLX_dom"/>
</dbReference>
<sequence>MFERSRKGEHALLIQPHAGGPPDQDALEEFADLARSAGAAVATLMTARIDRPNPATLIGSGKLEEVKAAADASGADLVLINHPLSPVQERNLEKALERRVVDRTGLILDIFAMRARSHEGKLQVELAQLRHMSTRLVRGWTHLERQRGGSIGLRGPGETQLETDRRLLQKRVEQLQRRLDKVEVQRTQMRRARVRSEMPRVALVGYTNAGKSTLFNALTGAGAYAADQLFATLDPTVRKIALPGGNAVLADTVGFVRDLPHELVAAFRSTLSEAREADLLLHVVDAADPLRSERIGQVDAVLAEIGAGEIPQLLVYNKIDRLPVARGGAGGPGDGAPWDGPVAKRARAVERPGEAPSGSAATDAGPHGEGGSMAPRHDRPHGAAVDEPGRERVWISARDGAGLELLRDALTAHLGLRRLVAELALPSSAGRLRARLHELDAVRGETQDEHGWRLRIDLAHADAARLAAQADGAPLRPLLDAPA</sequence>
<dbReference type="RefSeq" id="WP_280575359.1">
    <property type="nucleotide sequence ID" value="NZ_JARXRM010000043.1"/>
</dbReference>
<dbReference type="EMBL" id="JARXRM010000043">
    <property type="protein sequence ID" value="MDH5824062.1"/>
    <property type="molecule type" value="Genomic_DNA"/>
</dbReference>
<dbReference type="PROSITE" id="PS51705">
    <property type="entry name" value="G_HFLX"/>
    <property type="match status" value="1"/>
</dbReference>
<dbReference type="GO" id="GO:0016787">
    <property type="term" value="F:hydrolase activity"/>
    <property type="evidence" value="ECO:0007669"/>
    <property type="project" value="UniProtKB-KW"/>
</dbReference>
<dbReference type="Gene3D" id="3.40.50.300">
    <property type="entry name" value="P-loop containing nucleotide triphosphate hydrolases"/>
    <property type="match status" value="1"/>
</dbReference>
<feature type="domain" description="Hflx-type G" evidence="8">
    <location>
        <begin position="199"/>
        <end position="418"/>
    </location>
</feature>
<gene>
    <name evidence="5 9" type="primary">hflX</name>
    <name evidence="9" type="ORF">QFW77_13850</name>
</gene>
<dbReference type="InterPro" id="IPR006073">
    <property type="entry name" value="GTP-bd"/>
</dbReference>
<evidence type="ECO:0000313" key="10">
    <source>
        <dbReference type="Proteomes" id="UP001156940"/>
    </source>
</evidence>
<keyword evidence="10" id="KW-1185">Reference proteome</keyword>
<dbReference type="PRINTS" id="PR00326">
    <property type="entry name" value="GTP1OBG"/>
</dbReference>